<evidence type="ECO:0000313" key="1">
    <source>
        <dbReference type="EMBL" id="CUO99537.1"/>
    </source>
</evidence>
<proteinExistence type="predicted"/>
<evidence type="ECO:0008006" key="3">
    <source>
        <dbReference type="Google" id="ProtNLM"/>
    </source>
</evidence>
<dbReference type="EMBL" id="CZAY01000001">
    <property type="protein sequence ID" value="CUO99537.1"/>
    <property type="molecule type" value="Genomic_DNA"/>
</dbReference>
<reference evidence="1 2" key="1">
    <citation type="submission" date="2015-09" db="EMBL/GenBank/DDBJ databases">
        <authorList>
            <consortium name="Pathogen Informatics"/>
        </authorList>
    </citation>
    <scope>NUCLEOTIDE SEQUENCE [LARGE SCALE GENOMIC DNA]</scope>
    <source>
        <strain evidence="1 2">2789STDY5834914</strain>
    </source>
</reference>
<evidence type="ECO:0000313" key="2">
    <source>
        <dbReference type="Proteomes" id="UP000095485"/>
    </source>
</evidence>
<dbReference type="RefSeq" id="WP_055281171.1">
    <property type="nucleotide sequence ID" value="NZ_CZAY01000001.1"/>
</dbReference>
<protein>
    <recommendedName>
        <fullName evidence="3">N4-gp56 family major capsid protein</fullName>
    </recommendedName>
</protein>
<accession>A0A174JNZ6</accession>
<organism evidence="1 2">
    <name type="scientific">Dorea longicatena</name>
    <dbReference type="NCBI Taxonomy" id="88431"/>
    <lineage>
        <taxon>Bacteria</taxon>
        <taxon>Bacillati</taxon>
        <taxon>Bacillota</taxon>
        <taxon>Clostridia</taxon>
        <taxon>Lachnospirales</taxon>
        <taxon>Lachnospiraceae</taxon>
        <taxon>Dorea</taxon>
    </lineage>
</organism>
<gene>
    <name evidence="1" type="ORF">ERS852526_00181</name>
</gene>
<dbReference type="GeneID" id="96227493"/>
<dbReference type="OrthoDB" id="9770443at2"/>
<sequence length="285" mass="30905">MANTIALRKTYSTLLDEAYKLASITAMLDGPNDLVQEGANANEILIPKMTMSGLADYNKQTGYVAGDVTLEYETKKCDYDRGRMFTVDAMDNIETAGLAFSRLSGEFLRTRVVPELDTWRLAKYANYAPTDNRVTGAIADGKAGIVAIRAGKTAIKNAEAKTETCILYISTTLKGMIEDLDTTASKKVMEGWAGIQEVPSSRFFDKVTLTAGGAGGYTTTGGKAIDFLIVDKNAVIQNQKHVVSKIITPEQNQDADAWKFGYRTVGIAEAKDNKKVAIYVHTAAA</sequence>
<dbReference type="AlphaFoldDB" id="A0A174JNZ6"/>
<dbReference type="Proteomes" id="UP000095485">
    <property type="component" value="Unassembled WGS sequence"/>
</dbReference>
<name>A0A174JNZ6_9FIRM</name>